<dbReference type="InterPro" id="IPR029039">
    <property type="entry name" value="Flavoprotein-like_sf"/>
</dbReference>
<feature type="domain" description="Flavodoxin-like" evidence="2">
    <location>
        <begin position="7"/>
        <end position="150"/>
    </location>
</feature>
<keyword evidence="4" id="KW-1185">Reference proteome</keyword>
<dbReference type="InterPro" id="IPR008254">
    <property type="entry name" value="Flavodoxin/NO_synth"/>
</dbReference>
<dbReference type="GO" id="GO:0030586">
    <property type="term" value="F:[methionine synthase] reductase (NADPH) activity"/>
    <property type="evidence" value="ECO:0007669"/>
    <property type="project" value="TreeGrafter"/>
</dbReference>
<dbReference type="FunFam" id="3.40.50.360:FF:000034">
    <property type="entry name" value="NADPH-dependent diflavin oxidoreductase 1"/>
    <property type="match status" value="1"/>
</dbReference>
<dbReference type="Pfam" id="PF00258">
    <property type="entry name" value="Flavodoxin_1"/>
    <property type="match status" value="1"/>
</dbReference>
<evidence type="ECO:0000259" key="2">
    <source>
        <dbReference type="PROSITE" id="PS50902"/>
    </source>
</evidence>
<dbReference type="AlphaFoldDB" id="A0A553NV18"/>
<accession>A0A553NV18</accession>
<dbReference type="PRINTS" id="PR00369">
    <property type="entry name" value="FLAVODOXIN"/>
</dbReference>
<dbReference type="PROSITE" id="PS50902">
    <property type="entry name" value="FLAVODOXIN_LIKE"/>
    <property type="match status" value="1"/>
</dbReference>
<dbReference type="OrthoDB" id="1856718at2759"/>
<dbReference type="Gene3D" id="3.40.50.360">
    <property type="match status" value="1"/>
</dbReference>
<evidence type="ECO:0000313" key="4">
    <source>
        <dbReference type="Proteomes" id="UP000318571"/>
    </source>
</evidence>
<reference evidence="3 4" key="1">
    <citation type="journal article" date="2018" name="Nat. Ecol. Evol.">
        <title>Genomic signatures of mitonuclear coevolution across populations of Tigriopus californicus.</title>
        <authorList>
            <person name="Barreto F.S."/>
            <person name="Watson E.T."/>
            <person name="Lima T.G."/>
            <person name="Willett C.S."/>
            <person name="Edmands S."/>
            <person name="Li W."/>
            <person name="Burton R.S."/>
        </authorList>
    </citation>
    <scope>NUCLEOTIDE SEQUENCE [LARGE SCALE GENOMIC DNA]</scope>
    <source>
        <strain evidence="3 4">San Diego</strain>
    </source>
</reference>
<evidence type="ECO:0000256" key="1">
    <source>
        <dbReference type="ARBA" id="ARBA00022630"/>
    </source>
</evidence>
<name>A0A553NV18_TIGCA</name>
<dbReference type="InterPro" id="IPR001094">
    <property type="entry name" value="Flavdoxin-like"/>
</dbReference>
<dbReference type="GO" id="GO:0005829">
    <property type="term" value="C:cytosol"/>
    <property type="evidence" value="ECO:0007669"/>
    <property type="project" value="TreeGrafter"/>
</dbReference>
<dbReference type="Proteomes" id="UP000318571">
    <property type="component" value="Chromosome 1"/>
</dbReference>
<proteinExistence type="predicted"/>
<dbReference type="GO" id="GO:0009086">
    <property type="term" value="P:methionine biosynthetic process"/>
    <property type="evidence" value="ECO:0007669"/>
    <property type="project" value="TreeGrafter"/>
</dbReference>
<dbReference type="PANTHER" id="PTHR19384">
    <property type="entry name" value="NITRIC OXIDE SYNTHASE-RELATED"/>
    <property type="match status" value="1"/>
</dbReference>
<organism evidence="3 4">
    <name type="scientific">Tigriopus californicus</name>
    <name type="common">Marine copepod</name>
    <dbReference type="NCBI Taxonomy" id="6832"/>
    <lineage>
        <taxon>Eukaryota</taxon>
        <taxon>Metazoa</taxon>
        <taxon>Ecdysozoa</taxon>
        <taxon>Arthropoda</taxon>
        <taxon>Crustacea</taxon>
        <taxon>Multicrustacea</taxon>
        <taxon>Hexanauplia</taxon>
        <taxon>Copepoda</taxon>
        <taxon>Harpacticoida</taxon>
        <taxon>Harpacticidae</taxon>
        <taxon>Tigriopus</taxon>
    </lineage>
</organism>
<dbReference type="InterPro" id="IPR017938">
    <property type="entry name" value="Riboflavin_synthase-like_b-brl"/>
</dbReference>
<dbReference type="SUPFAM" id="SSF52218">
    <property type="entry name" value="Flavoproteins"/>
    <property type="match status" value="1"/>
</dbReference>
<gene>
    <name evidence="3" type="ORF">TCAL_12164</name>
</gene>
<dbReference type="EMBL" id="VCGU01000010">
    <property type="protein sequence ID" value="TRY69277.1"/>
    <property type="molecule type" value="Genomic_DNA"/>
</dbReference>
<dbReference type="GO" id="GO:0050660">
    <property type="term" value="F:flavin adenine dinucleotide binding"/>
    <property type="evidence" value="ECO:0007669"/>
    <property type="project" value="TreeGrafter"/>
</dbReference>
<sequence>MHDPSRFLLIFGSVTGKAESIAELIAEEAAKRGFAPDLQCMDGVGKAYDLSKEKVVLIVSSTTGDGDQPENAERLWRKIKKRSVPSDYLAHLRFTILGLGDSNYTQFCNGPKTIHSRFLDLGAKTFYEPDWADDGVGLELVVEPWIENLWSALEKVLDIKAKQIESSVKGLIPKSEKSIATTTLDQSSAPVKTKSMALTLSQLSDKLEGISLSNESSIASILVDQNQEPDAKFSEPSLPGHYLHVDFLEQAPESDGTELGPSFPQSNTRVEEVPIADIVKLTADPRVKRAYLVTLDLSGTDIVVEPGDSIGVVCPNP</sequence>
<evidence type="ECO:0000313" key="3">
    <source>
        <dbReference type="EMBL" id="TRY69277.1"/>
    </source>
</evidence>
<dbReference type="STRING" id="6832.A0A553NV18"/>
<dbReference type="PANTHER" id="PTHR19384:SF84">
    <property type="entry name" value="METHIONINE SYNTHASE REDUCTASE"/>
    <property type="match status" value="1"/>
</dbReference>
<protein>
    <recommendedName>
        <fullName evidence="2">Flavodoxin-like domain-containing protein</fullName>
    </recommendedName>
</protein>
<dbReference type="GO" id="GO:0050667">
    <property type="term" value="P:homocysteine metabolic process"/>
    <property type="evidence" value="ECO:0007669"/>
    <property type="project" value="TreeGrafter"/>
</dbReference>
<comment type="caution">
    <text evidence="3">The sequence shown here is derived from an EMBL/GenBank/DDBJ whole genome shotgun (WGS) entry which is preliminary data.</text>
</comment>
<keyword evidence="1" id="KW-0285">Flavoprotein</keyword>
<dbReference type="Gene3D" id="2.40.30.10">
    <property type="entry name" value="Translation factors"/>
    <property type="match status" value="1"/>
</dbReference>
<dbReference type="SUPFAM" id="SSF63380">
    <property type="entry name" value="Riboflavin synthase domain-like"/>
    <property type="match status" value="1"/>
</dbReference>
<dbReference type="GO" id="GO:0010181">
    <property type="term" value="F:FMN binding"/>
    <property type="evidence" value="ECO:0007669"/>
    <property type="project" value="InterPro"/>
</dbReference>